<keyword evidence="3" id="KW-1185">Reference proteome</keyword>
<dbReference type="OrthoDB" id="2735833at2759"/>
<comment type="caution">
    <text evidence="2">The sequence shown here is derived from an EMBL/GenBank/DDBJ whole genome shotgun (WGS) entry which is preliminary data.</text>
</comment>
<reference evidence="2 3" key="1">
    <citation type="submission" date="2021-08" db="EMBL/GenBank/DDBJ databases">
        <title>Draft Genome Sequence of Phanerochaete sordida strain YK-624.</title>
        <authorList>
            <person name="Mori T."/>
            <person name="Dohra H."/>
            <person name="Suzuki T."/>
            <person name="Kawagishi H."/>
            <person name="Hirai H."/>
        </authorList>
    </citation>
    <scope>NUCLEOTIDE SEQUENCE [LARGE SCALE GENOMIC DNA]</scope>
    <source>
        <strain evidence="2 3">YK-624</strain>
    </source>
</reference>
<evidence type="ECO:0000313" key="3">
    <source>
        <dbReference type="Proteomes" id="UP000703269"/>
    </source>
</evidence>
<dbReference type="EMBL" id="BPQB01000010">
    <property type="protein sequence ID" value="GJE88711.1"/>
    <property type="molecule type" value="Genomic_DNA"/>
</dbReference>
<dbReference type="Proteomes" id="UP000703269">
    <property type="component" value="Unassembled WGS sequence"/>
</dbReference>
<name>A0A9P3G5P6_9APHY</name>
<accession>A0A9P3G5P6</accession>
<feature type="region of interest" description="Disordered" evidence="1">
    <location>
        <begin position="1"/>
        <end position="26"/>
    </location>
</feature>
<sequence>MAEPSDVRPENPAGVPAPAPSPELPPDLEGILQNMQDIGTLVDQQYGPLKFTVDVGEGSFHVGLAPQFGKLEFRSLKMMDMALQVAIIATLRTLARYDLRAISWDEALSTMLQNPALEPAKHGVFRRKVLVRPPKRRLRSHSPLHPQVLAEIETWFADLVQDEGVLMDTKINTEVLSRILVETDVTIDSLKALLRKSERKSRVFFDIGVLRFPNKKEPYIKLYRIQLTAWIERKQYLGLVWKEDGALDGTYSAYDFYPCKDVLDVVQPQVQEQAAAEVEQLFETPYHHVKASKTPL</sequence>
<evidence type="ECO:0000313" key="2">
    <source>
        <dbReference type="EMBL" id="GJE88711.1"/>
    </source>
</evidence>
<gene>
    <name evidence="2" type="ORF">PsYK624_047940</name>
</gene>
<feature type="compositionally biased region" description="Pro residues" evidence="1">
    <location>
        <begin position="15"/>
        <end position="25"/>
    </location>
</feature>
<proteinExistence type="predicted"/>
<evidence type="ECO:0000256" key="1">
    <source>
        <dbReference type="SAM" id="MobiDB-lite"/>
    </source>
</evidence>
<protein>
    <submittedName>
        <fullName evidence="2">Uncharacterized protein</fullName>
    </submittedName>
</protein>
<dbReference type="AlphaFoldDB" id="A0A9P3G5P6"/>
<organism evidence="2 3">
    <name type="scientific">Phanerochaete sordida</name>
    <dbReference type="NCBI Taxonomy" id="48140"/>
    <lineage>
        <taxon>Eukaryota</taxon>
        <taxon>Fungi</taxon>
        <taxon>Dikarya</taxon>
        <taxon>Basidiomycota</taxon>
        <taxon>Agaricomycotina</taxon>
        <taxon>Agaricomycetes</taxon>
        <taxon>Polyporales</taxon>
        <taxon>Phanerochaetaceae</taxon>
        <taxon>Phanerochaete</taxon>
    </lineage>
</organism>